<evidence type="ECO:0000256" key="4">
    <source>
        <dbReference type="ARBA" id="ARBA00017710"/>
    </source>
</evidence>
<dbReference type="GO" id="GO:0043805">
    <property type="term" value="F:indolepyruvate ferredoxin oxidoreductase activity"/>
    <property type="evidence" value="ECO:0007669"/>
    <property type="project" value="UniProtKB-UniRule"/>
</dbReference>
<comment type="cofactor">
    <cofactor evidence="13">
        <name>[4Fe-4S] cluster</name>
        <dbReference type="ChEBI" id="CHEBI:49883"/>
    </cofactor>
    <text evidence="13">Binds 2 [4Fe-4S] clusters. In this family the first cluster has a non-standard and varying [4Fe-4S] binding motif CX(2)CX(2)CX(4-5)CP.</text>
</comment>
<gene>
    <name evidence="16" type="ordered locus">Mhar_1928</name>
</gene>
<dbReference type="Pfam" id="PF02775">
    <property type="entry name" value="TPP_enzyme_C"/>
    <property type="match status" value="1"/>
</dbReference>
<proteinExistence type="predicted"/>
<keyword evidence="5 13" id="KW-0813">Transport</keyword>
<dbReference type="InterPro" id="IPR002880">
    <property type="entry name" value="Pyrv_Fd/Flavodoxin_OxRdtase_N"/>
</dbReference>
<keyword evidence="6 13" id="KW-0004">4Fe-4S</keyword>
<keyword evidence="17" id="KW-1185">Reference proteome</keyword>
<dbReference type="STRING" id="1110509.Mhar_1928"/>
<evidence type="ECO:0000256" key="9">
    <source>
        <dbReference type="ARBA" id="ARBA00023004"/>
    </source>
</evidence>
<dbReference type="OrthoDB" id="116011at2157"/>
<dbReference type="Proteomes" id="UP000005877">
    <property type="component" value="Chromosome"/>
</dbReference>
<dbReference type="EMBL" id="CP003117">
    <property type="protein sequence ID" value="AET65284.1"/>
    <property type="molecule type" value="Genomic_DNA"/>
</dbReference>
<evidence type="ECO:0000256" key="12">
    <source>
        <dbReference type="ARBA" id="ARBA00048332"/>
    </source>
</evidence>
<dbReference type="InterPro" id="IPR029061">
    <property type="entry name" value="THDP-binding"/>
</dbReference>
<dbReference type="InterPro" id="IPR009014">
    <property type="entry name" value="Transketo_C/PFOR_II"/>
</dbReference>
<evidence type="ECO:0000256" key="7">
    <source>
        <dbReference type="ARBA" id="ARBA00022982"/>
    </source>
</evidence>
<accession>G7WQ92</accession>
<feature type="region of interest" description="Disordered" evidence="14">
    <location>
        <begin position="352"/>
        <end position="371"/>
    </location>
</feature>
<name>G7WQ92_METH6</name>
<dbReference type="GO" id="GO:0046872">
    <property type="term" value="F:metal ion binding"/>
    <property type="evidence" value="ECO:0007669"/>
    <property type="project" value="UniProtKB-UniRule"/>
</dbReference>
<dbReference type="AlphaFoldDB" id="G7WQ92"/>
<evidence type="ECO:0000313" key="17">
    <source>
        <dbReference type="Proteomes" id="UP000005877"/>
    </source>
</evidence>
<feature type="compositionally biased region" description="Basic and acidic residues" evidence="14">
    <location>
        <begin position="361"/>
        <end position="371"/>
    </location>
</feature>
<dbReference type="GO" id="GO:0006082">
    <property type="term" value="P:organic acid metabolic process"/>
    <property type="evidence" value="ECO:0007669"/>
    <property type="project" value="UniProtKB-ARBA"/>
</dbReference>
<evidence type="ECO:0000256" key="2">
    <source>
        <dbReference type="ARBA" id="ARBA00011238"/>
    </source>
</evidence>
<dbReference type="PIRSF" id="PIRSF006439">
    <property type="entry name" value="Indolepyruvate_ferr_oxidored"/>
    <property type="match status" value="1"/>
</dbReference>
<protein>
    <recommendedName>
        <fullName evidence="4 13">Indolepyruvate oxidoreductase subunit IorA</fullName>
        <shortName evidence="13">IOR</shortName>
        <ecNumber evidence="3 13">1.2.7.8</ecNumber>
    </recommendedName>
    <alternativeName>
        <fullName evidence="11 13">Indolepyruvate ferredoxin oxidoreductase subunit alpha</fullName>
    </alternativeName>
</protein>
<dbReference type="SUPFAM" id="SSF52922">
    <property type="entry name" value="TK C-terminal domain-like"/>
    <property type="match status" value="1"/>
</dbReference>
<keyword evidence="9 13" id="KW-0408">Iron</keyword>
<evidence type="ECO:0000256" key="6">
    <source>
        <dbReference type="ARBA" id="ARBA00022485"/>
    </source>
</evidence>
<dbReference type="PATRIC" id="fig|1110509.7.peg.2135"/>
<sequence length="531" mass="55459">MEGLKPREGPSSEETGVVGMNGEREIAGGEGSGIGGPAAVEVLKGCLEELNVQVRIYVPGYPITEAVPALGEGAEMATNEKVALEVALGSSASGRRAIVLVKHLGINLLADPLAIAPTHTIGAGLVVLAGEDVGPRGSQAEMDVRNYGPLCEVPVLDPASPILLGSALREAYALSEEVRAPAMVRTTFEFGGGGGVSSRDPAGFRVPPPPREVRRSPTFDRSIWDLTAKGRHQRYRTEALPAMRSASEGSSLNLLRGGGGDIGIIASGRPAGYASKTDLPLLVVGFSHPLPLEAIREFASEHDKILVVEEPTPFIEARLMVCGGIFGKLTCHLPWGRMEAGDLARAIEMIGSGEEPGPAQKPERSEDRAASKKVCDDCPYRPLYEAVFGLRVPVAGDAGCSIRAVRDPPAVDVVYGLGSSVAVASGFGEKGVALIGDYALAHSGLLGLIDAVNNRREVLVLLLDNGVAAMTGGQGVPDLSPVLRTIVPDARTIDLPEDRGDIEEVLAEELAKPGVSLVVARGRCPRFGTPG</sequence>
<dbReference type="InterPro" id="IPR017721">
    <property type="entry name" value="IorA"/>
</dbReference>
<dbReference type="GeneID" id="12511101"/>
<evidence type="ECO:0000256" key="14">
    <source>
        <dbReference type="SAM" id="MobiDB-lite"/>
    </source>
</evidence>
<dbReference type="HOGENOM" id="CLU_017727_0_0_2"/>
<dbReference type="Gene3D" id="3.40.50.970">
    <property type="match status" value="2"/>
</dbReference>
<keyword evidence="7 13" id="KW-0249">Electron transport</keyword>
<keyword evidence="13" id="KW-0479">Metal-binding</keyword>
<evidence type="ECO:0000256" key="10">
    <source>
        <dbReference type="ARBA" id="ARBA00023014"/>
    </source>
</evidence>
<evidence type="ECO:0000259" key="15">
    <source>
        <dbReference type="Pfam" id="PF02775"/>
    </source>
</evidence>
<comment type="function">
    <text evidence="1 13">Catalyzes the ferredoxin-dependent oxidative decarboxylation of arylpyruvates.</text>
</comment>
<comment type="subunit">
    <text evidence="2 13">Heterodimer of the IorA and IorB subunits.</text>
</comment>
<feature type="compositionally biased region" description="Basic and acidic residues" evidence="14">
    <location>
        <begin position="1"/>
        <end position="10"/>
    </location>
</feature>
<evidence type="ECO:0000256" key="8">
    <source>
        <dbReference type="ARBA" id="ARBA00023002"/>
    </source>
</evidence>
<comment type="catalytic activity">
    <reaction evidence="12 13">
        <text>indole-3-pyruvate + 2 oxidized [2Fe-2S]-[ferredoxin] + CoA = (indol-3-yl)acetyl-CoA + 2 reduced [2Fe-2S]-[ferredoxin] + CO2 + H(+)</text>
        <dbReference type="Rhea" id="RHEA:12645"/>
        <dbReference type="Rhea" id="RHEA-COMP:10000"/>
        <dbReference type="Rhea" id="RHEA-COMP:10001"/>
        <dbReference type="ChEBI" id="CHEBI:15378"/>
        <dbReference type="ChEBI" id="CHEBI:16526"/>
        <dbReference type="ChEBI" id="CHEBI:17640"/>
        <dbReference type="ChEBI" id="CHEBI:33737"/>
        <dbReference type="ChEBI" id="CHEBI:33738"/>
        <dbReference type="ChEBI" id="CHEBI:57271"/>
        <dbReference type="ChEBI" id="CHEBI:57287"/>
        <dbReference type="EC" id="1.2.7.8"/>
    </reaction>
</comment>
<keyword evidence="8 13" id="KW-0560">Oxidoreductase</keyword>
<dbReference type="KEGG" id="mhi:Mhar_1928"/>
<evidence type="ECO:0000256" key="13">
    <source>
        <dbReference type="PIRNR" id="PIRNR006439"/>
    </source>
</evidence>
<dbReference type="GO" id="GO:0051539">
    <property type="term" value="F:4 iron, 4 sulfur cluster binding"/>
    <property type="evidence" value="ECO:0007669"/>
    <property type="project" value="UniProtKB-UniRule"/>
</dbReference>
<evidence type="ECO:0000313" key="16">
    <source>
        <dbReference type="EMBL" id="AET65284.1"/>
    </source>
</evidence>
<evidence type="ECO:0000256" key="11">
    <source>
        <dbReference type="ARBA" id="ARBA00030514"/>
    </source>
</evidence>
<dbReference type="RefSeq" id="WP_014587462.1">
    <property type="nucleotide sequence ID" value="NC_017527.1"/>
</dbReference>
<dbReference type="CDD" id="cd07034">
    <property type="entry name" value="TPP_PYR_PFOR_IOR-alpha_like"/>
    <property type="match status" value="1"/>
</dbReference>
<evidence type="ECO:0000256" key="3">
    <source>
        <dbReference type="ARBA" id="ARBA00012812"/>
    </source>
</evidence>
<evidence type="ECO:0000256" key="1">
    <source>
        <dbReference type="ARBA" id="ARBA00002995"/>
    </source>
</evidence>
<dbReference type="SUPFAM" id="SSF52518">
    <property type="entry name" value="Thiamin diphosphate-binding fold (THDP-binding)"/>
    <property type="match status" value="2"/>
</dbReference>
<keyword evidence="16" id="KW-0670">Pyruvate</keyword>
<feature type="region of interest" description="Disordered" evidence="14">
    <location>
        <begin position="195"/>
        <end position="216"/>
    </location>
</feature>
<keyword evidence="10 13" id="KW-0411">Iron-sulfur</keyword>
<feature type="domain" description="Thiamine pyrophosphate enzyme TPP-binding" evidence="15">
    <location>
        <begin position="417"/>
        <end position="475"/>
    </location>
</feature>
<evidence type="ECO:0000256" key="5">
    <source>
        <dbReference type="ARBA" id="ARBA00022448"/>
    </source>
</evidence>
<dbReference type="InterPro" id="IPR011766">
    <property type="entry name" value="TPP_enzyme_TPP-bd"/>
</dbReference>
<feature type="region of interest" description="Disordered" evidence="14">
    <location>
        <begin position="1"/>
        <end position="32"/>
    </location>
</feature>
<organism evidence="16 17">
    <name type="scientific">Methanothrix harundinacea (strain 6Ac)</name>
    <name type="common">Methanosaeta harundinacea</name>
    <dbReference type="NCBI Taxonomy" id="1110509"/>
    <lineage>
        <taxon>Archaea</taxon>
        <taxon>Methanobacteriati</taxon>
        <taxon>Methanobacteriota</taxon>
        <taxon>Stenosarchaea group</taxon>
        <taxon>Methanomicrobia</taxon>
        <taxon>Methanotrichales</taxon>
        <taxon>Methanotrichaceae</taxon>
        <taxon>Methanothrix</taxon>
    </lineage>
</organism>
<dbReference type="GO" id="GO:0030976">
    <property type="term" value="F:thiamine pyrophosphate binding"/>
    <property type="evidence" value="ECO:0007669"/>
    <property type="project" value="InterPro"/>
</dbReference>
<dbReference type="GO" id="GO:0044272">
    <property type="term" value="P:sulfur compound biosynthetic process"/>
    <property type="evidence" value="ECO:0007669"/>
    <property type="project" value="UniProtKB-ARBA"/>
</dbReference>
<reference evidence="16 17" key="1">
    <citation type="journal article" date="2012" name="PLoS ONE">
        <title>The genome characteristics and predicted function of methyl-group oxidation pathway in the obligate aceticlastic methanogens, Methanosaeta spp.</title>
        <authorList>
            <person name="Zhu J."/>
            <person name="Zheng H."/>
            <person name="Ai G."/>
            <person name="Zhang G."/>
            <person name="Liu D."/>
            <person name="Liu X."/>
            <person name="Dong X."/>
        </authorList>
    </citation>
    <scope>NUCLEOTIDE SEQUENCE [LARGE SCALE GENOMIC DNA]</scope>
    <source>
        <strain evidence="16 17">6Ac</strain>
    </source>
</reference>
<dbReference type="EC" id="1.2.7.8" evidence="3 13"/>